<dbReference type="AlphaFoldDB" id="A0A6A6U6X6"/>
<evidence type="ECO:0000313" key="3">
    <source>
        <dbReference type="Proteomes" id="UP000799302"/>
    </source>
</evidence>
<gene>
    <name evidence="2" type="ORF">BT63DRAFT_298472</name>
</gene>
<organism evidence="2 3">
    <name type="scientific">Microthyrium microscopicum</name>
    <dbReference type="NCBI Taxonomy" id="703497"/>
    <lineage>
        <taxon>Eukaryota</taxon>
        <taxon>Fungi</taxon>
        <taxon>Dikarya</taxon>
        <taxon>Ascomycota</taxon>
        <taxon>Pezizomycotina</taxon>
        <taxon>Dothideomycetes</taxon>
        <taxon>Dothideomycetes incertae sedis</taxon>
        <taxon>Microthyriales</taxon>
        <taxon>Microthyriaceae</taxon>
        <taxon>Microthyrium</taxon>
    </lineage>
</organism>
<dbReference type="PANTHER" id="PTHR31905">
    <property type="entry name" value="COILED-COIL DOMAIN-CONTAINING PROTEIN 58"/>
    <property type="match status" value="1"/>
</dbReference>
<dbReference type="PANTHER" id="PTHR31905:SF2">
    <property type="entry name" value="PROTEIN MIX23"/>
    <property type="match status" value="1"/>
</dbReference>
<sequence length="195" mass="22416">MPQPFEAPSLTPQFCFNQRVLRDFLRLSRQSIDDSITQNLNALVTPGTRPFDPIVTSSRQHPIPPPRRIIEAGACDDFKERVLFPSWQMRADVINYCAGVATSPDPNDPDLLLREVENARSRERVVDERLDPYSARYFPKDSRTESLAALLRNERAVESIIRSRTWSIVEERCGSTGETFEQVLDDWRKRKHSTG</sequence>
<evidence type="ECO:0008006" key="4">
    <source>
        <dbReference type="Google" id="ProtNLM"/>
    </source>
</evidence>
<proteinExistence type="inferred from homology"/>
<dbReference type="InterPro" id="IPR016805">
    <property type="entry name" value="MIX23_fungal"/>
</dbReference>
<evidence type="ECO:0000256" key="1">
    <source>
        <dbReference type="ARBA" id="ARBA00024204"/>
    </source>
</evidence>
<dbReference type="InterPro" id="IPR019171">
    <property type="entry name" value="MIX23"/>
</dbReference>
<dbReference type="PIRSF" id="PIRSF022603">
    <property type="entry name" value="UCP022603"/>
    <property type="match status" value="1"/>
</dbReference>
<dbReference type="EMBL" id="MU004237">
    <property type="protein sequence ID" value="KAF2667700.1"/>
    <property type="molecule type" value="Genomic_DNA"/>
</dbReference>
<accession>A0A6A6U6X6</accession>
<dbReference type="GO" id="GO:0005758">
    <property type="term" value="C:mitochondrial intermembrane space"/>
    <property type="evidence" value="ECO:0007669"/>
    <property type="project" value="InterPro"/>
</dbReference>
<protein>
    <recommendedName>
        <fullName evidence="4">Caffeine-induced death protein Cid2</fullName>
    </recommendedName>
</protein>
<evidence type="ECO:0000313" key="2">
    <source>
        <dbReference type="EMBL" id="KAF2667700.1"/>
    </source>
</evidence>
<reference evidence="2" key="1">
    <citation type="journal article" date="2020" name="Stud. Mycol.">
        <title>101 Dothideomycetes genomes: a test case for predicting lifestyles and emergence of pathogens.</title>
        <authorList>
            <person name="Haridas S."/>
            <person name="Albert R."/>
            <person name="Binder M."/>
            <person name="Bloem J."/>
            <person name="Labutti K."/>
            <person name="Salamov A."/>
            <person name="Andreopoulos B."/>
            <person name="Baker S."/>
            <person name="Barry K."/>
            <person name="Bills G."/>
            <person name="Bluhm B."/>
            <person name="Cannon C."/>
            <person name="Castanera R."/>
            <person name="Culley D."/>
            <person name="Daum C."/>
            <person name="Ezra D."/>
            <person name="Gonzalez J."/>
            <person name="Henrissat B."/>
            <person name="Kuo A."/>
            <person name="Liang C."/>
            <person name="Lipzen A."/>
            <person name="Lutzoni F."/>
            <person name="Magnuson J."/>
            <person name="Mondo S."/>
            <person name="Nolan M."/>
            <person name="Ohm R."/>
            <person name="Pangilinan J."/>
            <person name="Park H.-J."/>
            <person name="Ramirez L."/>
            <person name="Alfaro M."/>
            <person name="Sun H."/>
            <person name="Tritt A."/>
            <person name="Yoshinaga Y."/>
            <person name="Zwiers L.-H."/>
            <person name="Turgeon B."/>
            <person name="Goodwin S."/>
            <person name="Spatafora J."/>
            <person name="Crous P."/>
            <person name="Grigoriev I."/>
        </authorList>
    </citation>
    <scope>NUCLEOTIDE SEQUENCE</scope>
    <source>
        <strain evidence="2">CBS 115976</strain>
    </source>
</reference>
<comment type="similarity">
    <text evidence="1">Belongs to the MIX23 family.</text>
</comment>
<dbReference type="Proteomes" id="UP000799302">
    <property type="component" value="Unassembled WGS sequence"/>
</dbReference>
<keyword evidence="3" id="KW-1185">Reference proteome</keyword>
<name>A0A6A6U6X6_9PEZI</name>
<dbReference type="OrthoDB" id="5593818at2759"/>
<dbReference type="Pfam" id="PF09774">
    <property type="entry name" value="MIX23"/>
    <property type="match status" value="1"/>
</dbReference>